<dbReference type="AlphaFoldDB" id="A0A1Q8SP94"/>
<dbReference type="PANTHER" id="PTHR46268:SF6">
    <property type="entry name" value="UNIVERSAL STRESS PROTEIN UP12"/>
    <property type="match status" value="1"/>
</dbReference>
<dbReference type="Gene3D" id="3.40.50.620">
    <property type="entry name" value="HUPs"/>
    <property type="match status" value="1"/>
</dbReference>
<organism evidence="3 4">
    <name type="scientific">Salinicola socius</name>
    <dbReference type="NCBI Taxonomy" id="404433"/>
    <lineage>
        <taxon>Bacteria</taxon>
        <taxon>Pseudomonadati</taxon>
        <taxon>Pseudomonadota</taxon>
        <taxon>Gammaproteobacteria</taxon>
        <taxon>Oceanospirillales</taxon>
        <taxon>Halomonadaceae</taxon>
        <taxon>Salinicola</taxon>
    </lineage>
</organism>
<sequence>MSQRILVPIDGSTSARKALEHACLIQRATQARIHLLHVPEVPVAKDALGAMVGASPADYTPEKGRLTGERLLAEAWLAVGGGSDEVTYHVEEGRPAHVIVQLATDLGVDMIVMGSRGQSNLKSLVVGSVSHKVSHVAPCPVITLHVPD</sequence>
<dbReference type="Pfam" id="PF00582">
    <property type="entry name" value="Usp"/>
    <property type="match status" value="1"/>
</dbReference>
<name>A0A1Q8SP94_9GAMM</name>
<accession>A0A1Q8SP94</accession>
<keyword evidence="4" id="KW-1185">Reference proteome</keyword>
<gene>
    <name evidence="3" type="ORF">BTW07_15465</name>
</gene>
<dbReference type="OrthoDB" id="5795499at2"/>
<dbReference type="InterPro" id="IPR006016">
    <property type="entry name" value="UspA"/>
</dbReference>
<comment type="similarity">
    <text evidence="1">Belongs to the universal stress protein A family.</text>
</comment>
<protein>
    <recommendedName>
        <fullName evidence="2">UspA domain-containing protein</fullName>
    </recommendedName>
</protein>
<dbReference type="Proteomes" id="UP000186878">
    <property type="component" value="Unassembled WGS sequence"/>
</dbReference>
<dbReference type="InterPro" id="IPR014729">
    <property type="entry name" value="Rossmann-like_a/b/a_fold"/>
</dbReference>
<dbReference type="SUPFAM" id="SSF52402">
    <property type="entry name" value="Adenine nucleotide alpha hydrolases-like"/>
    <property type="match status" value="1"/>
</dbReference>
<proteinExistence type="inferred from homology"/>
<dbReference type="EMBL" id="MSDO01000023">
    <property type="protein sequence ID" value="OLO03247.1"/>
    <property type="molecule type" value="Genomic_DNA"/>
</dbReference>
<dbReference type="STRING" id="404433.BTW07_15465"/>
<evidence type="ECO:0000259" key="2">
    <source>
        <dbReference type="Pfam" id="PF00582"/>
    </source>
</evidence>
<evidence type="ECO:0000256" key="1">
    <source>
        <dbReference type="ARBA" id="ARBA00008791"/>
    </source>
</evidence>
<dbReference type="CDD" id="cd00293">
    <property type="entry name" value="USP-like"/>
    <property type="match status" value="1"/>
</dbReference>
<evidence type="ECO:0000313" key="3">
    <source>
        <dbReference type="EMBL" id="OLO03247.1"/>
    </source>
</evidence>
<reference evidence="3 4" key="1">
    <citation type="submission" date="2016-12" db="EMBL/GenBank/DDBJ databases">
        <title>Draft genome sequences of strains Salinicola socius SMB35, Salinicola sp. MH3R3-1 and Chromohalobacter sp. SMB17 from the Verkhnekamsk potash mining region of Russia.</title>
        <authorList>
            <person name="Mavrodi D.V."/>
            <person name="Olsson B.E."/>
            <person name="Korsakova E.S."/>
            <person name="Pyankova A."/>
            <person name="Mavrodi O.V."/>
            <person name="Plotnikova E.G."/>
        </authorList>
    </citation>
    <scope>NUCLEOTIDE SEQUENCE [LARGE SCALE GENOMIC DNA]</scope>
    <source>
        <strain evidence="3 4">SMB35</strain>
    </source>
</reference>
<dbReference type="InterPro" id="IPR006015">
    <property type="entry name" value="Universal_stress_UspA"/>
</dbReference>
<dbReference type="PANTHER" id="PTHR46268">
    <property type="entry name" value="STRESS RESPONSE PROTEIN NHAX"/>
    <property type="match status" value="1"/>
</dbReference>
<comment type="caution">
    <text evidence="3">The sequence shown here is derived from an EMBL/GenBank/DDBJ whole genome shotgun (WGS) entry which is preliminary data.</text>
</comment>
<dbReference type="RefSeq" id="WP_075571076.1">
    <property type="nucleotide sequence ID" value="NZ_MSDO01000023.1"/>
</dbReference>
<evidence type="ECO:0000313" key="4">
    <source>
        <dbReference type="Proteomes" id="UP000186878"/>
    </source>
</evidence>
<dbReference type="PRINTS" id="PR01438">
    <property type="entry name" value="UNVRSLSTRESS"/>
</dbReference>
<feature type="domain" description="UspA" evidence="2">
    <location>
        <begin position="1"/>
        <end position="143"/>
    </location>
</feature>